<evidence type="ECO:0000256" key="1">
    <source>
        <dbReference type="ARBA" id="ARBA00022729"/>
    </source>
</evidence>
<feature type="chain" id="PRO_5046674112" evidence="3">
    <location>
        <begin position="19"/>
        <end position="191"/>
    </location>
</feature>
<evidence type="ECO:0000259" key="4">
    <source>
        <dbReference type="Pfam" id="PF01551"/>
    </source>
</evidence>
<keyword evidence="1 3" id="KW-0732">Signal</keyword>
<evidence type="ECO:0000313" key="5">
    <source>
        <dbReference type="EMBL" id="MFC4130890.1"/>
    </source>
</evidence>
<accession>A0ABV8LIX6</accession>
<name>A0ABV8LIX6_9ACTN</name>
<keyword evidence="5" id="KW-0378">Hydrolase</keyword>
<dbReference type="GO" id="GO:0016787">
    <property type="term" value="F:hydrolase activity"/>
    <property type="evidence" value="ECO:0007669"/>
    <property type="project" value="UniProtKB-KW"/>
</dbReference>
<evidence type="ECO:0000256" key="3">
    <source>
        <dbReference type="SAM" id="SignalP"/>
    </source>
</evidence>
<organism evidence="5 6">
    <name type="scientific">Hamadaea flava</name>
    <dbReference type="NCBI Taxonomy" id="1742688"/>
    <lineage>
        <taxon>Bacteria</taxon>
        <taxon>Bacillati</taxon>
        <taxon>Actinomycetota</taxon>
        <taxon>Actinomycetes</taxon>
        <taxon>Micromonosporales</taxon>
        <taxon>Micromonosporaceae</taxon>
        <taxon>Hamadaea</taxon>
    </lineage>
</organism>
<dbReference type="PANTHER" id="PTHR21666:SF289">
    <property type="entry name" value="L-ALA--D-GLU ENDOPEPTIDASE"/>
    <property type="match status" value="1"/>
</dbReference>
<dbReference type="InterPro" id="IPR016047">
    <property type="entry name" value="M23ase_b-sheet_dom"/>
</dbReference>
<dbReference type="InterPro" id="IPR050570">
    <property type="entry name" value="Cell_wall_metabolism_enzyme"/>
</dbReference>
<dbReference type="Pfam" id="PF01551">
    <property type="entry name" value="Peptidase_M23"/>
    <property type="match status" value="1"/>
</dbReference>
<feature type="signal peptide" evidence="3">
    <location>
        <begin position="1"/>
        <end position="18"/>
    </location>
</feature>
<reference evidence="6" key="1">
    <citation type="journal article" date="2019" name="Int. J. Syst. Evol. Microbiol.">
        <title>The Global Catalogue of Microorganisms (GCM) 10K type strain sequencing project: providing services to taxonomists for standard genome sequencing and annotation.</title>
        <authorList>
            <consortium name="The Broad Institute Genomics Platform"/>
            <consortium name="The Broad Institute Genome Sequencing Center for Infectious Disease"/>
            <person name="Wu L."/>
            <person name="Ma J."/>
        </authorList>
    </citation>
    <scope>NUCLEOTIDE SEQUENCE [LARGE SCALE GENOMIC DNA]</scope>
    <source>
        <strain evidence="6">CGMCC 4.7289</strain>
    </source>
</reference>
<feature type="domain" description="M23ase beta-sheet core" evidence="4">
    <location>
        <begin position="47"/>
        <end position="142"/>
    </location>
</feature>
<dbReference type="CDD" id="cd12797">
    <property type="entry name" value="M23_peptidase"/>
    <property type="match status" value="1"/>
</dbReference>
<sequence>MRLLLTVLLILSTAAPPAAPARFGWPLAGTPTVVRRFDPPPEPWLPGHRGVDLAGSSGEIVRAAGDGQVVFAGPLAGRGVISVAHADGVRTTYEPVTPTTTAGQTIRRGEPIGRLGPGHPGCSADEACLHWGARRGETYLDPLSLLGLGRVRLKPLRSAAAPAARPPAAAHPRRSHRRSRRRAAAHRSPTD</sequence>
<dbReference type="InterPro" id="IPR011055">
    <property type="entry name" value="Dup_hybrid_motif"/>
</dbReference>
<gene>
    <name evidence="5" type="ORF">ACFOZ4_09780</name>
</gene>
<dbReference type="EMBL" id="JBHSAY010000005">
    <property type="protein sequence ID" value="MFC4130890.1"/>
    <property type="molecule type" value="Genomic_DNA"/>
</dbReference>
<evidence type="ECO:0000256" key="2">
    <source>
        <dbReference type="SAM" id="MobiDB-lite"/>
    </source>
</evidence>
<dbReference type="SUPFAM" id="SSF51261">
    <property type="entry name" value="Duplicated hybrid motif"/>
    <property type="match status" value="1"/>
</dbReference>
<protein>
    <submittedName>
        <fullName evidence="5">Murein hydrolase activator EnvC family protein</fullName>
    </submittedName>
</protein>
<feature type="compositionally biased region" description="Basic residues" evidence="2">
    <location>
        <begin position="171"/>
        <end position="185"/>
    </location>
</feature>
<feature type="compositionally biased region" description="Low complexity" evidence="2">
    <location>
        <begin position="158"/>
        <end position="170"/>
    </location>
</feature>
<keyword evidence="6" id="KW-1185">Reference proteome</keyword>
<dbReference type="PANTHER" id="PTHR21666">
    <property type="entry name" value="PEPTIDASE-RELATED"/>
    <property type="match status" value="1"/>
</dbReference>
<evidence type="ECO:0000313" key="6">
    <source>
        <dbReference type="Proteomes" id="UP001595816"/>
    </source>
</evidence>
<proteinExistence type="predicted"/>
<dbReference type="Proteomes" id="UP001595816">
    <property type="component" value="Unassembled WGS sequence"/>
</dbReference>
<feature type="region of interest" description="Disordered" evidence="2">
    <location>
        <begin position="158"/>
        <end position="191"/>
    </location>
</feature>
<dbReference type="Gene3D" id="2.70.70.10">
    <property type="entry name" value="Glucose Permease (Domain IIA)"/>
    <property type="match status" value="1"/>
</dbReference>
<comment type="caution">
    <text evidence="5">The sequence shown here is derived from an EMBL/GenBank/DDBJ whole genome shotgun (WGS) entry which is preliminary data.</text>
</comment>
<dbReference type="RefSeq" id="WP_253757009.1">
    <property type="nucleotide sequence ID" value="NZ_JAMZDZ010000001.1"/>
</dbReference>